<feature type="transmembrane region" description="Helical" evidence="7">
    <location>
        <begin position="118"/>
        <end position="137"/>
    </location>
</feature>
<evidence type="ECO:0000256" key="3">
    <source>
        <dbReference type="ARBA" id="ARBA00022475"/>
    </source>
</evidence>
<comment type="caution">
    <text evidence="8">The sequence shown here is derived from an EMBL/GenBank/DDBJ whole genome shotgun (WGS) entry which is preliminary data.</text>
</comment>
<comment type="similarity">
    <text evidence="2">Belongs to the polysaccharide synthase family.</text>
</comment>
<feature type="transmembrane region" description="Helical" evidence="7">
    <location>
        <begin position="42"/>
        <end position="60"/>
    </location>
</feature>
<proteinExistence type="inferred from homology"/>
<keyword evidence="3" id="KW-1003">Cell membrane</keyword>
<evidence type="ECO:0000256" key="6">
    <source>
        <dbReference type="ARBA" id="ARBA00023136"/>
    </source>
</evidence>
<organism evidence="8 9">
    <name type="scientific">Xylanibacter muris</name>
    <dbReference type="NCBI Taxonomy" id="2736290"/>
    <lineage>
        <taxon>Bacteria</taxon>
        <taxon>Pseudomonadati</taxon>
        <taxon>Bacteroidota</taxon>
        <taxon>Bacteroidia</taxon>
        <taxon>Bacteroidales</taxon>
        <taxon>Prevotellaceae</taxon>
        <taxon>Xylanibacter</taxon>
    </lineage>
</organism>
<dbReference type="CDD" id="cd13127">
    <property type="entry name" value="MATE_tuaB_like"/>
    <property type="match status" value="1"/>
</dbReference>
<evidence type="ECO:0000256" key="2">
    <source>
        <dbReference type="ARBA" id="ARBA00007430"/>
    </source>
</evidence>
<keyword evidence="6 7" id="KW-0472">Membrane</keyword>
<evidence type="ECO:0000313" key="9">
    <source>
        <dbReference type="Proteomes" id="UP000714420"/>
    </source>
</evidence>
<reference evidence="8 9" key="1">
    <citation type="submission" date="2020-05" db="EMBL/GenBank/DDBJ databases">
        <title>Distinct polysaccharide utilization as determinants for interspecies competition between intestinal Prevotella spp.</title>
        <authorList>
            <person name="Galvez E.J.C."/>
            <person name="Iljazovic A."/>
            <person name="Strowig T."/>
        </authorList>
    </citation>
    <scope>NUCLEOTIDE SEQUENCE [LARGE SCALE GENOMIC DNA]</scope>
    <source>
        <strain evidence="8 9">PMUR</strain>
    </source>
</reference>
<feature type="transmembrane region" description="Helical" evidence="7">
    <location>
        <begin position="354"/>
        <end position="376"/>
    </location>
</feature>
<accession>A0ABX2AMF0</accession>
<feature type="transmembrane region" description="Helical" evidence="7">
    <location>
        <begin position="411"/>
        <end position="434"/>
    </location>
</feature>
<dbReference type="PANTHER" id="PTHR30250:SF10">
    <property type="entry name" value="LIPOPOLYSACCHARIDE BIOSYNTHESIS PROTEIN WZXC"/>
    <property type="match status" value="1"/>
</dbReference>
<feature type="transmembrane region" description="Helical" evidence="7">
    <location>
        <begin position="146"/>
        <end position="165"/>
    </location>
</feature>
<dbReference type="Pfam" id="PF13440">
    <property type="entry name" value="Polysacc_synt_3"/>
    <property type="match status" value="1"/>
</dbReference>
<evidence type="ECO:0000256" key="1">
    <source>
        <dbReference type="ARBA" id="ARBA00004651"/>
    </source>
</evidence>
<protein>
    <submittedName>
        <fullName evidence="8">Lipopolysaccharide biosynthesis protein</fullName>
    </submittedName>
</protein>
<dbReference type="RefSeq" id="WP_172272929.1">
    <property type="nucleotide sequence ID" value="NZ_CASGMU010000001.1"/>
</dbReference>
<feature type="transmembrane region" description="Helical" evidence="7">
    <location>
        <begin position="81"/>
        <end position="106"/>
    </location>
</feature>
<sequence>MDTLKEKTAKGMFWGGLNNGVQQLIGLVFGIILGRLLSPKDYGMMAMISIFPLIASTLQNSGFTSALANMRNPGHKEYNSVFWFNIIMGLSLYALLWICAPVIAGYYHNPKLIPLCRYAFLCIIASSFGTAQTAYLFKNLMVKQQAIAGMTAILSSSIIGVTMAWLDMSYWSLATQTIVFVGVNTLMTWHLSPWRPTMNIDFTPIKSMFTFSSKILATNILIHVNNNILNILLGRHFSATDTGHYNQAYQWNTKGTFLVQGMVQQVAQPVLAGLNNDSGRQLNTLRKMMRFTAFISFPLLFGMALISYELIIITIKEQWIASTQLLKILCIGGSTMPLCTLLSNMVISKGRSDIYFRCTLALCITQVVLMMTIWPLGIRNMVIAYAMLNILWMFVWQYITYRLTGYTIMMFLRDIVPFALAAATVMTATHFITLAVHNNGALLAIRIMTAAAGYYAVMKVAKVKILDECMEFITSKIKRSKPDGHHQ</sequence>
<name>A0ABX2AMF0_9BACT</name>
<keyword evidence="4 7" id="KW-0812">Transmembrane</keyword>
<comment type="subcellular location">
    <subcellularLocation>
        <location evidence="1">Cell membrane</location>
        <topology evidence="1">Multi-pass membrane protein</topology>
    </subcellularLocation>
</comment>
<evidence type="ECO:0000256" key="4">
    <source>
        <dbReference type="ARBA" id="ARBA00022692"/>
    </source>
</evidence>
<evidence type="ECO:0000256" key="5">
    <source>
        <dbReference type="ARBA" id="ARBA00022989"/>
    </source>
</evidence>
<keyword evidence="5 7" id="KW-1133">Transmembrane helix</keyword>
<evidence type="ECO:0000313" key="8">
    <source>
        <dbReference type="EMBL" id="NPD91121.1"/>
    </source>
</evidence>
<dbReference type="Proteomes" id="UP000714420">
    <property type="component" value="Unassembled WGS sequence"/>
</dbReference>
<gene>
    <name evidence="8" type="ORF">HPS56_01895</name>
</gene>
<feature type="transmembrane region" description="Helical" evidence="7">
    <location>
        <begin position="440"/>
        <end position="457"/>
    </location>
</feature>
<dbReference type="InterPro" id="IPR050833">
    <property type="entry name" value="Poly_Biosynth_Transport"/>
</dbReference>
<dbReference type="PANTHER" id="PTHR30250">
    <property type="entry name" value="PST FAMILY PREDICTED COLANIC ACID TRANSPORTER"/>
    <property type="match status" value="1"/>
</dbReference>
<feature type="transmembrane region" description="Helical" evidence="7">
    <location>
        <begin position="171"/>
        <end position="191"/>
    </location>
</feature>
<feature type="transmembrane region" description="Helical" evidence="7">
    <location>
        <begin position="382"/>
        <end position="399"/>
    </location>
</feature>
<dbReference type="EMBL" id="JABKKF010000001">
    <property type="protein sequence ID" value="NPD91121.1"/>
    <property type="molecule type" value="Genomic_DNA"/>
</dbReference>
<feature type="transmembrane region" description="Helical" evidence="7">
    <location>
        <begin position="291"/>
        <end position="313"/>
    </location>
</feature>
<keyword evidence="9" id="KW-1185">Reference proteome</keyword>
<feature type="transmembrane region" description="Helical" evidence="7">
    <location>
        <begin position="12"/>
        <end position="36"/>
    </location>
</feature>
<feature type="transmembrane region" description="Helical" evidence="7">
    <location>
        <begin position="325"/>
        <end position="347"/>
    </location>
</feature>
<evidence type="ECO:0000256" key="7">
    <source>
        <dbReference type="SAM" id="Phobius"/>
    </source>
</evidence>